<gene>
    <name evidence="5" type="ORF">TGAM01_v203302</name>
    <name evidence="4" type="ORF">TGAMA5MH_04355</name>
</gene>
<dbReference type="Proteomes" id="UP000236546">
    <property type="component" value="Unassembled WGS sequence"/>
</dbReference>
<feature type="region of interest" description="Disordered" evidence="1">
    <location>
        <begin position="100"/>
        <end position="166"/>
    </location>
</feature>
<feature type="compositionally biased region" description="Polar residues" evidence="1">
    <location>
        <begin position="108"/>
        <end position="122"/>
    </location>
</feature>
<evidence type="ECO:0000256" key="1">
    <source>
        <dbReference type="SAM" id="MobiDB-lite"/>
    </source>
</evidence>
<feature type="chain" id="PRO_5014352796" description="Extracellular membrane protein CFEM domain-containing protein" evidence="3">
    <location>
        <begin position="17"/>
        <end position="192"/>
    </location>
</feature>
<reference evidence="5" key="3">
    <citation type="submission" date="2017-08" db="EMBL/GenBank/DDBJ databases">
        <title>Trichoderma gamsii strain T6085, whole genome shotgun sequencing project.</title>
        <authorList>
            <person name="Baroncelli R."/>
        </authorList>
    </citation>
    <scope>NUCLEOTIDE SEQUENCE</scope>
    <source>
        <strain evidence="5">T6085</strain>
    </source>
</reference>
<accession>A0A2K0TEW8</accession>
<dbReference type="GeneID" id="29981456"/>
<keyword evidence="3" id="KW-0732">Signal</keyword>
<dbReference type="EMBL" id="MTYH01000036">
    <property type="protein sequence ID" value="PNP44070.1"/>
    <property type="molecule type" value="Genomic_DNA"/>
</dbReference>
<reference evidence="5 6" key="1">
    <citation type="journal article" date="2016" name="Genome Announc.">
        <title>Draft Whole-Genome Sequence of Trichoderma gamsii T6085, a Promising Biocontrol Agent of Fusarium Head Blight on Wheat.</title>
        <authorList>
            <person name="Baroncelli R."/>
            <person name="Zapparata A."/>
            <person name="Piaggeschi G."/>
            <person name="Sarrocco S."/>
            <person name="Vannacci G."/>
        </authorList>
    </citation>
    <scope>NUCLEOTIDE SEQUENCE [LARGE SCALE GENOMIC DNA]</scope>
    <source>
        <strain evidence="5 6">T6085</strain>
    </source>
</reference>
<dbReference type="AlphaFoldDB" id="A0A2K0TEW8"/>
<keyword evidence="2" id="KW-0472">Membrane</keyword>
<sequence length="192" mass="19160">MMFLATLLLTAAGVSAASSATSPDTPGSTCLADYILEDCLKSTTVNANNCNATDYTCLCAAYQAIYTCYNNCPNDIRAPSVQNQVDSYCRTASLLATTTKVAHKTKTSEAPSSDETSASEASPGNDEATPTGESSGTPTSGGESEVTGSGGSKTAANAARTTSSKAAAPTMIGNVAGIFMAVAGAAAAAVII</sequence>
<keyword evidence="2" id="KW-0812">Transmembrane</keyword>
<evidence type="ECO:0000313" key="7">
    <source>
        <dbReference type="Proteomes" id="UP000236546"/>
    </source>
</evidence>
<dbReference type="Proteomes" id="UP000054821">
    <property type="component" value="Unassembled WGS sequence"/>
</dbReference>
<dbReference type="OrthoDB" id="2507140at2759"/>
<evidence type="ECO:0000313" key="6">
    <source>
        <dbReference type="Proteomes" id="UP000054821"/>
    </source>
</evidence>
<dbReference type="EMBL" id="JPDN02000009">
    <property type="protein sequence ID" value="PON27535.1"/>
    <property type="molecule type" value="Genomic_DNA"/>
</dbReference>
<dbReference type="RefSeq" id="XP_024406015.1">
    <property type="nucleotide sequence ID" value="XM_024549177.1"/>
</dbReference>
<keyword evidence="2" id="KW-1133">Transmembrane helix</keyword>
<protein>
    <recommendedName>
        <fullName evidence="8">Extracellular membrane protein CFEM domain-containing protein</fullName>
    </recommendedName>
</protein>
<feature type="compositionally biased region" description="Low complexity" evidence="1">
    <location>
        <begin position="129"/>
        <end position="147"/>
    </location>
</feature>
<keyword evidence="6" id="KW-1185">Reference proteome</keyword>
<dbReference type="STRING" id="398673.A0A2K0TEW8"/>
<feature type="signal peptide" evidence="3">
    <location>
        <begin position="1"/>
        <end position="16"/>
    </location>
</feature>
<evidence type="ECO:0000313" key="5">
    <source>
        <dbReference type="EMBL" id="PON27535.1"/>
    </source>
</evidence>
<feature type="transmembrane region" description="Helical" evidence="2">
    <location>
        <begin position="171"/>
        <end position="191"/>
    </location>
</feature>
<organism evidence="4 7">
    <name type="scientific">Trichoderma gamsii</name>
    <dbReference type="NCBI Taxonomy" id="398673"/>
    <lineage>
        <taxon>Eukaryota</taxon>
        <taxon>Fungi</taxon>
        <taxon>Dikarya</taxon>
        <taxon>Ascomycota</taxon>
        <taxon>Pezizomycotina</taxon>
        <taxon>Sordariomycetes</taxon>
        <taxon>Hypocreomycetidae</taxon>
        <taxon>Hypocreales</taxon>
        <taxon>Hypocreaceae</taxon>
        <taxon>Trichoderma</taxon>
    </lineage>
</organism>
<reference evidence="4 7" key="2">
    <citation type="submission" date="2017-02" db="EMBL/GenBank/DDBJ databases">
        <title>Genomes of Trichoderma spp. with biocontrol activity.</title>
        <authorList>
            <person name="Gardiner D."/>
            <person name="Kazan K."/>
            <person name="Vos C."/>
            <person name="Harvey P."/>
        </authorList>
    </citation>
    <scope>NUCLEOTIDE SEQUENCE [LARGE SCALE GENOMIC DNA]</scope>
    <source>
        <strain evidence="4 7">A5MH</strain>
    </source>
</reference>
<evidence type="ECO:0008006" key="8">
    <source>
        <dbReference type="Google" id="ProtNLM"/>
    </source>
</evidence>
<evidence type="ECO:0000256" key="2">
    <source>
        <dbReference type="SAM" id="Phobius"/>
    </source>
</evidence>
<comment type="caution">
    <text evidence="4">The sequence shown here is derived from an EMBL/GenBank/DDBJ whole genome shotgun (WGS) entry which is preliminary data.</text>
</comment>
<proteinExistence type="predicted"/>
<evidence type="ECO:0000313" key="4">
    <source>
        <dbReference type="EMBL" id="PNP44070.1"/>
    </source>
</evidence>
<name>A0A2K0TEW8_9HYPO</name>
<evidence type="ECO:0000256" key="3">
    <source>
        <dbReference type="SAM" id="SignalP"/>
    </source>
</evidence>